<dbReference type="EMBL" id="RBAL01000003">
    <property type="protein sequence ID" value="RKN44827.1"/>
    <property type="molecule type" value="Genomic_DNA"/>
</dbReference>
<organism evidence="1 2">
    <name type="scientific">Streptomyces hoynatensis</name>
    <dbReference type="NCBI Taxonomy" id="1141874"/>
    <lineage>
        <taxon>Bacteria</taxon>
        <taxon>Bacillati</taxon>
        <taxon>Actinomycetota</taxon>
        <taxon>Actinomycetes</taxon>
        <taxon>Kitasatosporales</taxon>
        <taxon>Streptomycetaceae</taxon>
        <taxon>Streptomyces</taxon>
    </lineage>
</organism>
<protein>
    <submittedName>
        <fullName evidence="1">DUF3224 domain-containing protein</fullName>
    </submittedName>
</protein>
<dbReference type="Gene3D" id="2.40.350.10">
    <property type="entry name" value="SO1590-like"/>
    <property type="match status" value="1"/>
</dbReference>
<dbReference type="AlphaFoldDB" id="A0A3A9ZBV5"/>
<evidence type="ECO:0000313" key="2">
    <source>
        <dbReference type="Proteomes" id="UP000272474"/>
    </source>
</evidence>
<proteinExistence type="predicted"/>
<gene>
    <name evidence="1" type="ORF">D7294_06830</name>
</gene>
<reference evidence="1 2" key="1">
    <citation type="journal article" date="2014" name="Int. J. Syst. Evol. Microbiol.">
        <title>Streptomyces hoynatensis sp. nov., isolated from deep marine sediment.</title>
        <authorList>
            <person name="Veyisoglu A."/>
            <person name="Sahin N."/>
        </authorList>
    </citation>
    <scope>NUCLEOTIDE SEQUENCE [LARGE SCALE GENOMIC DNA]</scope>
    <source>
        <strain evidence="1 2">KCTC 29097</strain>
    </source>
</reference>
<accession>A0A3A9ZBV5</accession>
<dbReference type="OrthoDB" id="7947478at2"/>
<evidence type="ECO:0000313" key="1">
    <source>
        <dbReference type="EMBL" id="RKN44827.1"/>
    </source>
</evidence>
<dbReference type="SUPFAM" id="SSF159238">
    <property type="entry name" value="SO1590-like"/>
    <property type="match status" value="1"/>
</dbReference>
<dbReference type="Pfam" id="PF11528">
    <property type="entry name" value="DUF3224"/>
    <property type="match status" value="1"/>
</dbReference>
<dbReference type="InterPro" id="IPR021607">
    <property type="entry name" value="DUF3224"/>
</dbReference>
<name>A0A3A9ZBV5_9ACTN</name>
<dbReference type="RefSeq" id="WP_120676607.1">
    <property type="nucleotide sequence ID" value="NZ_RBAL01000003.1"/>
</dbReference>
<keyword evidence="2" id="KW-1185">Reference proteome</keyword>
<sequence>MTARTEGTFTFSDWQEASPGGATEGARLAHAVVTNTFKGGIGAAATSCVYAISYAADGTGTFTGYERLTEATLDGRAGAFVLREWGTFEADSTVSCSFEVVPGSGEGELAGLRGSGGFTCRHGMAEVPYTFTYELG</sequence>
<dbReference type="InterPro" id="IPR023159">
    <property type="entry name" value="SO1590-like_sf"/>
</dbReference>
<comment type="caution">
    <text evidence="1">The sequence shown here is derived from an EMBL/GenBank/DDBJ whole genome shotgun (WGS) entry which is preliminary data.</text>
</comment>
<dbReference type="Proteomes" id="UP000272474">
    <property type="component" value="Unassembled WGS sequence"/>
</dbReference>